<protein>
    <submittedName>
        <fullName evidence="2">Uncharacterized protein</fullName>
    </submittedName>
</protein>
<accession>A0A941JRH4</accession>
<feature type="transmembrane region" description="Helical" evidence="1">
    <location>
        <begin position="91"/>
        <end position="113"/>
    </location>
</feature>
<name>A0A941JRH4_9CHRO</name>
<reference evidence="2" key="1">
    <citation type="submission" date="2021-02" db="EMBL/GenBank/DDBJ databases">
        <title>Metagenome analyses of Stigonema ocellatum DSM 106950, Chlorogloea purpurea SAG 13.99 and Gomphosphaeria aponina DSM 107014.</title>
        <authorList>
            <person name="Marter P."/>
            <person name="Huang S."/>
        </authorList>
    </citation>
    <scope>NUCLEOTIDE SEQUENCE</scope>
    <source>
        <strain evidence="2">JP213</strain>
    </source>
</reference>
<comment type="caution">
    <text evidence="2">The sequence shown here is derived from an EMBL/GenBank/DDBJ whole genome shotgun (WGS) entry which is preliminary data.</text>
</comment>
<keyword evidence="1" id="KW-0472">Membrane</keyword>
<feature type="transmembrane region" description="Helical" evidence="1">
    <location>
        <begin position="201"/>
        <end position="218"/>
    </location>
</feature>
<keyword evidence="1" id="KW-1133">Transmembrane helix</keyword>
<keyword evidence="1" id="KW-0812">Transmembrane</keyword>
<organism evidence="2 3">
    <name type="scientific">Gomphosphaeria aponina SAG 52.96 = DSM 107014</name>
    <dbReference type="NCBI Taxonomy" id="1521640"/>
    <lineage>
        <taxon>Bacteria</taxon>
        <taxon>Bacillati</taxon>
        <taxon>Cyanobacteriota</taxon>
        <taxon>Cyanophyceae</taxon>
        <taxon>Oscillatoriophycideae</taxon>
        <taxon>Chroococcales</taxon>
        <taxon>Gomphosphaeriaceae</taxon>
        <taxon>Gomphosphaeria</taxon>
    </lineage>
</organism>
<evidence type="ECO:0000313" key="2">
    <source>
        <dbReference type="EMBL" id="MBR8826931.1"/>
    </source>
</evidence>
<dbReference type="AlphaFoldDB" id="A0A941JRH4"/>
<evidence type="ECO:0000256" key="1">
    <source>
        <dbReference type="SAM" id="Phobius"/>
    </source>
</evidence>
<feature type="transmembrane region" description="Helical" evidence="1">
    <location>
        <begin position="158"/>
        <end position="181"/>
    </location>
</feature>
<proteinExistence type="predicted"/>
<feature type="transmembrane region" description="Helical" evidence="1">
    <location>
        <begin position="57"/>
        <end position="79"/>
    </location>
</feature>
<dbReference type="EMBL" id="JADQBC010000015">
    <property type="protein sequence ID" value="MBR8826931.1"/>
    <property type="molecule type" value="Genomic_DNA"/>
</dbReference>
<evidence type="ECO:0000313" key="3">
    <source>
        <dbReference type="Proteomes" id="UP000767446"/>
    </source>
</evidence>
<gene>
    <name evidence="2" type="ORF">DSM107014_03335</name>
</gene>
<feature type="transmembrane region" description="Helical" evidence="1">
    <location>
        <begin position="12"/>
        <end position="37"/>
    </location>
</feature>
<dbReference type="Proteomes" id="UP000767446">
    <property type="component" value="Unassembled WGS sequence"/>
</dbReference>
<feature type="transmembrane region" description="Helical" evidence="1">
    <location>
        <begin position="125"/>
        <end position="146"/>
    </location>
</feature>
<sequence length="244" mass="27926">MKFNLAISPLNIAKRLTLGVVVLTILSVIFATGNYVFGYNPEWTKMLNLDREMNFPTWYSALMLGFASFLLRAIALGKALEHNRFYPQWKLLAKIFVFLAIDEVLSIHEILIIPDLRKALNLPGIFYSVWVIPGIIVVVIFLKKYWKFTQHLPKRSRFHFMLAAMLYIGGALGMEMVGGLYAHLQGKQNIVYALIANLEEVMEMMGIIVFIYGLLYYMGKWQDNFQLEVKVTGVNSNSQSCLVE</sequence>